<gene>
    <name evidence="1" type="ORF">BDN72DRAFT_899480</name>
</gene>
<protein>
    <submittedName>
        <fullName evidence="1">Uncharacterized protein</fullName>
    </submittedName>
</protein>
<organism evidence="1 2">
    <name type="scientific">Pluteus cervinus</name>
    <dbReference type="NCBI Taxonomy" id="181527"/>
    <lineage>
        <taxon>Eukaryota</taxon>
        <taxon>Fungi</taxon>
        <taxon>Dikarya</taxon>
        <taxon>Basidiomycota</taxon>
        <taxon>Agaricomycotina</taxon>
        <taxon>Agaricomycetes</taxon>
        <taxon>Agaricomycetidae</taxon>
        <taxon>Agaricales</taxon>
        <taxon>Pluteineae</taxon>
        <taxon>Pluteaceae</taxon>
        <taxon>Pluteus</taxon>
    </lineage>
</organism>
<accession>A0ACD3AMM2</accession>
<evidence type="ECO:0000313" key="1">
    <source>
        <dbReference type="EMBL" id="TFK66852.1"/>
    </source>
</evidence>
<dbReference type="Proteomes" id="UP000308600">
    <property type="component" value="Unassembled WGS sequence"/>
</dbReference>
<name>A0ACD3AMM2_9AGAR</name>
<proteinExistence type="predicted"/>
<sequence length="186" mass="21343">MISLLTKPYPVLTGYYWFMYFILEPLSLILTWITVFLDRSKGALWFYNELVPSVAPLTVLDPRATTAMWHITNTYLLMAVAELMLHTNIRDRVQNLADQERAVGLVLAPLGVADVSILYLGECDLPEYLSQHRSDLGGIAGRPPVEPRCMEFHVTREHYLFDHPLCWPICMAFWRWTEELLLGGAS</sequence>
<reference evidence="1 2" key="1">
    <citation type="journal article" date="2019" name="Nat. Ecol. Evol.">
        <title>Megaphylogeny resolves global patterns of mushroom evolution.</title>
        <authorList>
            <person name="Varga T."/>
            <person name="Krizsan K."/>
            <person name="Foldi C."/>
            <person name="Dima B."/>
            <person name="Sanchez-Garcia M."/>
            <person name="Sanchez-Ramirez S."/>
            <person name="Szollosi G.J."/>
            <person name="Szarkandi J.G."/>
            <person name="Papp V."/>
            <person name="Albert L."/>
            <person name="Andreopoulos W."/>
            <person name="Angelini C."/>
            <person name="Antonin V."/>
            <person name="Barry K.W."/>
            <person name="Bougher N.L."/>
            <person name="Buchanan P."/>
            <person name="Buyck B."/>
            <person name="Bense V."/>
            <person name="Catcheside P."/>
            <person name="Chovatia M."/>
            <person name="Cooper J."/>
            <person name="Damon W."/>
            <person name="Desjardin D."/>
            <person name="Finy P."/>
            <person name="Geml J."/>
            <person name="Haridas S."/>
            <person name="Hughes K."/>
            <person name="Justo A."/>
            <person name="Karasinski D."/>
            <person name="Kautmanova I."/>
            <person name="Kiss B."/>
            <person name="Kocsube S."/>
            <person name="Kotiranta H."/>
            <person name="LaButti K.M."/>
            <person name="Lechner B.E."/>
            <person name="Liimatainen K."/>
            <person name="Lipzen A."/>
            <person name="Lukacs Z."/>
            <person name="Mihaltcheva S."/>
            <person name="Morgado L.N."/>
            <person name="Niskanen T."/>
            <person name="Noordeloos M.E."/>
            <person name="Ohm R.A."/>
            <person name="Ortiz-Santana B."/>
            <person name="Ovrebo C."/>
            <person name="Racz N."/>
            <person name="Riley R."/>
            <person name="Savchenko A."/>
            <person name="Shiryaev A."/>
            <person name="Soop K."/>
            <person name="Spirin V."/>
            <person name="Szebenyi C."/>
            <person name="Tomsovsky M."/>
            <person name="Tulloss R.E."/>
            <person name="Uehling J."/>
            <person name="Grigoriev I.V."/>
            <person name="Vagvolgyi C."/>
            <person name="Papp T."/>
            <person name="Martin F.M."/>
            <person name="Miettinen O."/>
            <person name="Hibbett D.S."/>
            <person name="Nagy L.G."/>
        </authorList>
    </citation>
    <scope>NUCLEOTIDE SEQUENCE [LARGE SCALE GENOMIC DNA]</scope>
    <source>
        <strain evidence="1 2">NL-1719</strain>
    </source>
</reference>
<evidence type="ECO:0000313" key="2">
    <source>
        <dbReference type="Proteomes" id="UP000308600"/>
    </source>
</evidence>
<keyword evidence="2" id="KW-1185">Reference proteome</keyword>
<dbReference type="EMBL" id="ML208392">
    <property type="protein sequence ID" value="TFK66852.1"/>
    <property type="molecule type" value="Genomic_DNA"/>
</dbReference>